<evidence type="ECO:0000256" key="2">
    <source>
        <dbReference type="SAM" id="Phobius"/>
    </source>
</evidence>
<gene>
    <name evidence="3" type="ORF">Q664_51145</name>
</gene>
<dbReference type="AlphaFoldDB" id="A0A084SEQ7"/>
<feature type="compositionally biased region" description="Basic and acidic residues" evidence="1">
    <location>
        <begin position="366"/>
        <end position="382"/>
    </location>
</feature>
<feature type="region of interest" description="Disordered" evidence="1">
    <location>
        <begin position="364"/>
        <end position="387"/>
    </location>
</feature>
<proteinExistence type="predicted"/>
<reference evidence="3 4" key="1">
    <citation type="submission" date="2014-07" db="EMBL/GenBank/DDBJ databases">
        <title>Draft Genome Sequence of Gephyronic Acid Producer, Cystobacter violaceus Strain Cb vi76.</title>
        <authorList>
            <person name="Stevens D.C."/>
            <person name="Young J."/>
            <person name="Carmichael R."/>
            <person name="Tan J."/>
            <person name="Taylor R.E."/>
        </authorList>
    </citation>
    <scope>NUCLEOTIDE SEQUENCE [LARGE SCALE GENOMIC DNA]</scope>
    <source>
        <strain evidence="3 4">Cb vi76</strain>
    </source>
</reference>
<feature type="transmembrane region" description="Helical" evidence="2">
    <location>
        <begin position="448"/>
        <end position="473"/>
    </location>
</feature>
<comment type="caution">
    <text evidence="3">The sequence shown here is derived from an EMBL/GenBank/DDBJ whole genome shotgun (WGS) entry which is preliminary data.</text>
</comment>
<evidence type="ECO:0000313" key="3">
    <source>
        <dbReference type="EMBL" id="KFA86942.1"/>
    </source>
</evidence>
<dbReference type="EMBL" id="JPMI01000411">
    <property type="protein sequence ID" value="KFA86942.1"/>
    <property type="molecule type" value="Genomic_DNA"/>
</dbReference>
<keyword evidence="2" id="KW-0472">Membrane</keyword>
<evidence type="ECO:0000313" key="4">
    <source>
        <dbReference type="Proteomes" id="UP000028547"/>
    </source>
</evidence>
<evidence type="ECO:0000256" key="1">
    <source>
        <dbReference type="SAM" id="MobiDB-lite"/>
    </source>
</evidence>
<dbReference type="Proteomes" id="UP000028547">
    <property type="component" value="Unassembled WGS sequence"/>
</dbReference>
<sequence length="481" mass="54514">MPAPTSPALESLRRQLEGRWERIERARERYTRLIQQLSSFRWRSALRGQPELLKETREHEAELTEVLAYVEHRAHREQWPREHPGLRVLQALRTQRVKLEALAHQRLAQATLQNGASLAEALSGLETLTLALPPRPPGAEDPVLFEDWMLSWTSPGRVWLTPDRLLWRPWFGEPVQLPLAALQPEAVTLLPGWIGLHVKRMGLTLFSLSYAETLTSLLRLCLRSVNMTHGQPQANDVATSPAYCRHVNHPRPERWGLGVFGPHGATLLPARHRTFLGFCLRLVGLPARKLQPAELRRLESLVEHLRQLPPGELEHALRELTRARDGRFWPLTGFQRGPSTAQELIFQSGKQYLVVPQPPSTLHDVFQQHHPADDSRSPERHPLGPSLPPARSWFQENKFRLGIAGGAALFYASALLDGPFPGHPLSYVGHALLTWTSMSYTRNRGLTVLPGLLLSLLLYPLTTCFPMILVFMWGSLKPEQQ</sequence>
<keyword evidence="2" id="KW-0812">Transmembrane</keyword>
<organism evidence="3 4">
    <name type="scientific">Archangium violaceum Cb vi76</name>
    <dbReference type="NCBI Taxonomy" id="1406225"/>
    <lineage>
        <taxon>Bacteria</taxon>
        <taxon>Pseudomonadati</taxon>
        <taxon>Myxococcota</taxon>
        <taxon>Myxococcia</taxon>
        <taxon>Myxococcales</taxon>
        <taxon>Cystobacterineae</taxon>
        <taxon>Archangiaceae</taxon>
        <taxon>Archangium</taxon>
    </lineage>
</organism>
<accession>A0A084SEQ7</accession>
<name>A0A084SEQ7_9BACT</name>
<protein>
    <submittedName>
        <fullName evidence="3">Uncharacterized protein</fullName>
    </submittedName>
</protein>
<dbReference type="RefSeq" id="WP_043414073.1">
    <property type="nucleotide sequence ID" value="NZ_JPMI01000411.1"/>
</dbReference>
<keyword evidence="2" id="KW-1133">Transmembrane helix</keyword>